<dbReference type="SUPFAM" id="SSF53474">
    <property type="entry name" value="alpha/beta-Hydrolases"/>
    <property type="match status" value="1"/>
</dbReference>
<evidence type="ECO:0000256" key="4">
    <source>
        <dbReference type="ARBA" id="ARBA00022825"/>
    </source>
</evidence>
<dbReference type="InterPro" id="IPR002470">
    <property type="entry name" value="Peptidase_S9A"/>
</dbReference>
<evidence type="ECO:0000259" key="8">
    <source>
        <dbReference type="Pfam" id="PF02897"/>
    </source>
</evidence>
<dbReference type="InterPro" id="IPR051543">
    <property type="entry name" value="Serine_Peptidase_S9A"/>
</dbReference>
<comment type="similarity">
    <text evidence="1">Belongs to the peptidase S9A family.</text>
</comment>
<accession>A0A1I2AM42</accession>
<organism evidence="9 10">
    <name type="scientific">Thermoflexibacter ruber</name>
    <dbReference type="NCBI Taxonomy" id="1003"/>
    <lineage>
        <taxon>Bacteria</taxon>
        <taxon>Pseudomonadati</taxon>
        <taxon>Bacteroidota</taxon>
        <taxon>Cytophagia</taxon>
        <taxon>Cytophagales</taxon>
        <taxon>Thermoflexibacteraceae</taxon>
        <taxon>Thermoflexibacter</taxon>
    </lineage>
</organism>
<dbReference type="Pfam" id="PF00326">
    <property type="entry name" value="Peptidase_S9"/>
    <property type="match status" value="1"/>
</dbReference>
<dbReference type="PANTHER" id="PTHR11757">
    <property type="entry name" value="PROTEASE FAMILY S9A OLIGOPEPTIDASE"/>
    <property type="match status" value="1"/>
</dbReference>
<evidence type="ECO:0000256" key="2">
    <source>
        <dbReference type="ARBA" id="ARBA00022670"/>
    </source>
</evidence>
<keyword evidence="4" id="KW-0720">Serine protease</keyword>
<dbReference type="PANTHER" id="PTHR11757:SF19">
    <property type="entry name" value="PROLYL ENDOPEPTIDASE-LIKE"/>
    <property type="match status" value="1"/>
</dbReference>
<dbReference type="SUPFAM" id="SSF50993">
    <property type="entry name" value="Peptidase/esterase 'gauge' domain"/>
    <property type="match status" value="1"/>
</dbReference>
<dbReference type="Gene3D" id="3.40.50.1820">
    <property type="entry name" value="alpha/beta hydrolase"/>
    <property type="match status" value="1"/>
</dbReference>
<dbReference type="Gene3D" id="2.130.10.120">
    <property type="entry name" value="Prolyl oligopeptidase, N-terminal domain"/>
    <property type="match status" value="1"/>
</dbReference>
<dbReference type="PRINTS" id="PR00862">
    <property type="entry name" value="PROLIGOPTASE"/>
</dbReference>
<dbReference type="InterPro" id="IPR023302">
    <property type="entry name" value="Pept_S9A_N"/>
</dbReference>
<name>A0A1I2AM42_9BACT</name>
<evidence type="ECO:0000313" key="9">
    <source>
        <dbReference type="EMBL" id="SFE44819.1"/>
    </source>
</evidence>
<dbReference type="PROSITE" id="PS51257">
    <property type="entry name" value="PROKAR_LIPOPROTEIN"/>
    <property type="match status" value="1"/>
</dbReference>
<gene>
    <name evidence="9" type="ORF">SAMN04488541_1001224</name>
</gene>
<dbReference type="Pfam" id="PF02897">
    <property type="entry name" value="Peptidase_S9_N"/>
    <property type="match status" value="1"/>
</dbReference>
<evidence type="ECO:0000259" key="7">
    <source>
        <dbReference type="Pfam" id="PF00326"/>
    </source>
</evidence>
<dbReference type="FunFam" id="3.40.50.1820:FF:000005">
    <property type="entry name" value="Prolyl endopeptidase"/>
    <property type="match status" value="1"/>
</dbReference>
<dbReference type="OrthoDB" id="9801421at2"/>
<dbReference type="RefSeq" id="WP_091538484.1">
    <property type="nucleotide sequence ID" value="NZ_FONY01000001.1"/>
</dbReference>
<sequence>MKLPNTIFLLANLFLLTLLLYSCGQENQHNQNKELKRMTATPPKAKIVPKELEIHGHKRIDNYYWLNERENPEVIEYLKAENAYLDTVLGHTKETQEKLFAEMKGRIKEQDESVPYKLDDYYYYVRYETGKEYAIYCRKKGSLQAQEEVMIDGNELAKGHAYFAVGGMQVSYNQDILAYSTDTVSRRIYTLYFKNLTTGETLQDVIPNITGNIAWANDNKTIFYARQDLQTLRSYQIYKHVLGSDPAKDELIFEEKDETFNVGVYRTKSKKYMVIASSSTLTTEAQILDASKPNEKFKLFLKREREHEYGIDHVGDKFYIRTNWQAKNFRLMEVAENQTADKAKWKEVIAHRKEVLLEGFEVFKNFLVLEERKEGLMHLRIIKNDKTEHYVDFGEPTYAAGTGINLDFDTNILRYGYTSLTTPSSTFDYNMDTKEKTLLKQQEVVGGTFKPENYQAERIYATAQDGTKIPISLVYKKGTPKDGTAPLYQYGYGSYGYSLDASFSSVRLSLLDRGFIYAICHIRGGEEMGRQWYEDGKLLKKKNTFTDFIACSEHLIKEKYTSADKLVASGGSAGGLLMGAVVNLRPDLYKAIVADVPFVDVVTTMLDESIPLTTGEFDEWGNPKEKQYYDYMLSYSPYDNVEAKAYPNMLVTTGLHDSQVQYWEPAKWVAKLRTLKTDNNLLVLKTNMEAGHGGASGRFEALKEIALEYAFLFDVLGIKAY</sequence>
<proteinExistence type="inferred from homology"/>
<dbReference type="GO" id="GO:0004252">
    <property type="term" value="F:serine-type endopeptidase activity"/>
    <property type="evidence" value="ECO:0007669"/>
    <property type="project" value="InterPro"/>
</dbReference>
<keyword evidence="3" id="KW-0378">Hydrolase</keyword>
<dbReference type="STRING" id="1003.SAMN04488541_1001224"/>
<protein>
    <recommendedName>
        <fullName evidence="6">Proline-specific endopeptidase</fullName>
    </recommendedName>
</protein>
<dbReference type="AlphaFoldDB" id="A0A1I2AM42"/>
<evidence type="ECO:0000256" key="5">
    <source>
        <dbReference type="ARBA" id="ARBA00060121"/>
    </source>
</evidence>
<dbReference type="InterPro" id="IPR029058">
    <property type="entry name" value="AB_hydrolase_fold"/>
</dbReference>
<dbReference type="InterPro" id="IPR001375">
    <property type="entry name" value="Peptidase_S9_cat"/>
</dbReference>
<evidence type="ECO:0000256" key="1">
    <source>
        <dbReference type="ARBA" id="ARBA00005228"/>
    </source>
</evidence>
<dbReference type="GO" id="GO:0006508">
    <property type="term" value="P:proteolysis"/>
    <property type="evidence" value="ECO:0007669"/>
    <property type="project" value="UniProtKB-KW"/>
</dbReference>
<evidence type="ECO:0000256" key="3">
    <source>
        <dbReference type="ARBA" id="ARBA00022801"/>
    </source>
</evidence>
<dbReference type="EMBL" id="FONY01000001">
    <property type="protein sequence ID" value="SFE44819.1"/>
    <property type="molecule type" value="Genomic_DNA"/>
</dbReference>
<evidence type="ECO:0000313" key="10">
    <source>
        <dbReference type="Proteomes" id="UP000199513"/>
    </source>
</evidence>
<evidence type="ECO:0000256" key="6">
    <source>
        <dbReference type="ARBA" id="ARBA00081187"/>
    </source>
</evidence>
<dbReference type="Proteomes" id="UP000199513">
    <property type="component" value="Unassembled WGS sequence"/>
</dbReference>
<comment type="function">
    <text evidence="5">Cleaves peptide bonds on the C-terminal side of prolyl residues within peptides that are up to approximately 30 amino acids long. Has an absolute requirement for an X-Pro bond in the trans configuration immediately preceding the Pro-Y scissible bond.</text>
</comment>
<feature type="domain" description="Peptidase S9 prolyl oligopeptidase catalytic" evidence="7">
    <location>
        <begin position="502"/>
        <end position="717"/>
    </location>
</feature>
<feature type="domain" description="Peptidase S9A N-terminal" evidence="8">
    <location>
        <begin position="46"/>
        <end position="442"/>
    </location>
</feature>
<keyword evidence="2" id="KW-0645">Protease</keyword>
<keyword evidence="10" id="KW-1185">Reference proteome</keyword>
<reference evidence="9 10" key="1">
    <citation type="submission" date="2016-10" db="EMBL/GenBank/DDBJ databases">
        <authorList>
            <person name="de Groot N.N."/>
        </authorList>
    </citation>
    <scope>NUCLEOTIDE SEQUENCE [LARGE SCALE GENOMIC DNA]</scope>
    <source>
        <strain>GEY</strain>
        <strain evidence="10">DSM 9560</strain>
    </source>
</reference>